<evidence type="ECO:0000259" key="4">
    <source>
        <dbReference type="PROSITE" id="PS50181"/>
    </source>
</evidence>
<dbReference type="Gene3D" id="1.20.1280.50">
    <property type="match status" value="1"/>
</dbReference>
<dbReference type="Proteomes" id="UP001157974">
    <property type="component" value="Unassembled WGS sequence"/>
</dbReference>
<dbReference type="InterPro" id="IPR001810">
    <property type="entry name" value="F-box_dom"/>
</dbReference>
<comment type="caution">
    <text evidence="5">The sequence shown here is derived from an EMBL/GenBank/DDBJ whole genome shotgun (WGS) entry which is preliminary data.</text>
</comment>
<evidence type="ECO:0000256" key="1">
    <source>
        <dbReference type="ARBA" id="ARBA00004906"/>
    </source>
</evidence>
<name>A0AAV8USK3_9RHOD</name>
<evidence type="ECO:0000256" key="2">
    <source>
        <dbReference type="ARBA" id="ARBA00022786"/>
    </source>
</evidence>
<feature type="region of interest" description="Disordered" evidence="3">
    <location>
        <begin position="260"/>
        <end position="280"/>
    </location>
</feature>
<reference evidence="5 6" key="1">
    <citation type="journal article" date="2023" name="Nat. Commun.">
        <title>Origin of minicircular mitochondrial genomes in red algae.</title>
        <authorList>
            <person name="Lee Y."/>
            <person name="Cho C.H."/>
            <person name="Lee Y.M."/>
            <person name="Park S.I."/>
            <person name="Yang J.H."/>
            <person name="West J.A."/>
            <person name="Bhattacharya D."/>
            <person name="Yoon H.S."/>
        </authorList>
    </citation>
    <scope>NUCLEOTIDE SEQUENCE [LARGE SCALE GENOMIC DNA]</scope>
    <source>
        <strain evidence="5 6">CCMP1338</strain>
        <tissue evidence="5">Whole cell</tissue>
    </source>
</reference>
<dbReference type="PANTHER" id="PTHR10706:SF130">
    <property type="entry name" value="F-BOX ONLY PROTEIN 31"/>
    <property type="match status" value="1"/>
</dbReference>
<dbReference type="AlphaFoldDB" id="A0AAV8USK3"/>
<feature type="compositionally biased region" description="Polar residues" evidence="3">
    <location>
        <begin position="266"/>
        <end position="275"/>
    </location>
</feature>
<evidence type="ECO:0000313" key="5">
    <source>
        <dbReference type="EMBL" id="KAJ8904107.1"/>
    </source>
</evidence>
<evidence type="ECO:0000256" key="3">
    <source>
        <dbReference type="SAM" id="MobiDB-lite"/>
    </source>
</evidence>
<dbReference type="Pfam" id="PF12937">
    <property type="entry name" value="F-box-like"/>
    <property type="match status" value="1"/>
</dbReference>
<feature type="domain" description="F-box" evidence="4">
    <location>
        <begin position="2"/>
        <end position="48"/>
    </location>
</feature>
<organism evidence="5 6">
    <name type="scientific">Rhodosorus marinus</name>
    <dbReference type="NCBI Taxonomy" id="101924"/>
    <lineage>
        <taxon>Eukaryota</taxon>
        <taxon>Rhodophyta</taxon>
        <taxon>Stylonematophyceae</taxon>
        <taxon>Stylonematales</taxon>
        <taxon>Stylonemataceae</taxon>
        <taxon>Rhodosorus</taxon>
    </lineage>
</organism>
<accession>A0AAV8USK3</accession>
<dbReference type="PROSITE" id="PS50181">
    <property type="entry name" value="FBOX"/>
    <property type="match status" value="1"/>
</dbReference>
<gene>
    <name evidence="5" type="ORF">NDN08_000636</name>
</gene>
<dbReference type="Pfam" id="PF12014">
    <property type="entry name" value="Cyclin_D1_bind"/>
    <property type="match status" value="1"/>
</dbReference>
<dbReference type="EMBL" id="JAMWBK010000006">
    <property type="protein sequence ID" value="KAJ8904107.1"/>
    <property type="molecule type" value="Genomic_DNA"/>
</dbReference>
<dbReference type="InterPro" id="IPR036047">
    <property type="entry name" value="F-box-like_dom_sf"/>
</dbReference>
<dbReference type="PANTHER" id="PTHR10706">
    <property type="entry name" value="F-BOX FAMILY PROTEIN"/>
    <property type="match status" value="1"/>
</dbReference>
<evidence type="ECO:0000313" key="6">
    <source>
        <dbReference type="Proteomes" id="UP001157974"/>
    </source>
</evidence>
<protein>
    <recommendedName>
        <fullName evidence="4">F-box domain-containing protein</fullName>
    </recommendedName>
</protein>
<dbReference type="SUPFAM" id="SSF81383">
    <property type="entry name" value="F-box domain"/>
    <property type="match status" value="1"/>
</dbReference>
<proteinExistence type="predicted"/>
<comment type="pathway">
    <text evidence="1">Protein modification; protein ubiquitination.</text>
</comment>
<sequence>MSVSILDLPDDLLAKVCTFLDGDSISTWGSSCRRFRKVCLEEPVWAELCQRLFGERLGNLDLWPSLSSYLDLYLFLSQYAALEGDWYGDIYPRGQLLTIRAEDGAFVGRRVAVTFCGSEDRSLSEQGATRADPIFRLAPSPSKGESRGVVRWDPRVHAGIDGKALADSGTLNLIPDTCPPSPSRSEEAILWIEGEKRTKFELHRPEMEDIGDDLSQSEEEIRLRHRLYIQNATLPEERFQTLTVYRRLLISPRKQPTAFPRDQLLSFPSSNTTDQNRIDAPIASDDPDLSGYWWGMYGPHGPEIVLVSHDGAQIEGCKITGDPNVPSGEVTFRVSAVPEKDDVFPSSTLEILQNMLDDINTQVISVQRGVARIAETGFHSAEWTLGLMLRYANGDFGVLFFPEGFVIDFTRLHIPKN</sequence>
<dbReference type="InterPro" id="IPR045048">
    <property type="entry name" value="FBXO31/39"/>
</dbReference>
<keyword evidence="6" id="KW-1185">Reference proteome</keyword>
<keyword evidence="2" id="KW-0833">Ubl conjugation pathway</keyword>